<dbReference type="GO" id="GO:0044550">
    <property type="term" value="P:secondary metabolite biosynthetic process"/>
    <property type="evidence" value="ECO:0007669"/>
    <property type="project" value="TreeGrafter"/>
</dbReference>
<dbReference type="Gene3D" id="3.40.50.12780">
    <property type="entry name" value="N-terminal domain of ligase-like"/>
    <property type="match status" value="1"/>
</dbReference>
<dbReference type="InterPro" id="IPR045851">
    <property type="entry name" value="AMP-bd_C_sf"/>
</dbReference>
<dbReference type="SUPFAM" id="SSF56801">
    <property type="entry name" value="Acetyl-CoA synthetase-like"/>
    <property type="match status" value="1"/>
</dbReference>
<organism evidence="3 4">
    <name type="scientific">Stutzerimonas stutzeri</name>
    <name type="common">Pseudomonas stutzeri</name>
    <dbReference type="NCBI Taxonomy" id="316"/>
    <lineage>
        <taxon>Bacteria</taxon>
        <taxon>Pseudomonadati</taxon>
        <taxon>Pseudomonadota</taxon>
        <taxon>Gammaproteobacteria</taxon>
        <taxon>Pseudomonadales</taxon>
        <taxon>Pseudomonadaceae</taxon>
        <taxon>Stutzerimonas</taxon>
    </lineage>
</organism>
<evidence type="ECO:0000259" key="2">
    <source>
        <dbReference type="Pfam" id="PF13193"/>
    </source>
</evidence>
<name>A0A172WVL1_STUST</name>
<dbReference type="GO" id="GO:0031177">
    <property type="term" value="F:phosphopantetheine binding"/>
    <property type="evidence" value="ECO:0007669"/>
    <property type="project" value="TreeGrafter"/>
</dbReference>
<dbReference type="RefSeq" id="WP_045427051.1">
    <property type="nucleotide sequence ID" value="NZ_CP015641.1"/>
</dbReference>
<dbReference type="OrthoDB" id="9757559at2"/>
<dbReference type="NCBIfam" id="TIGR01733">
    <property type="entry name" value="AA-adenyl-dom"/>
    <property type="match status" value="1"/>
</dbReference>
<dbReference type="InterPro" id="IPR025110">
    <property type="entry name" value="AMP-bd_C"/>
</dbReference>
<evidence type="ECO:0000313" key="4">
    <source>
        <dbReference type="Proteomes" id="UP000077787"/>
    </source>
</evidence>
<accession>A0A172WVL1</accession>
<dbReference type="GO" id="GO:0005737">
    <property type="term" value="C:cytoplasm"/>
    <property type="evidence" value="ECO:0007669"/>
    <property type="project" value="TreeGrafter"/>
</dbReference>
<dbReference type="InterPro" id="IPR042099">
    <property type="entry name" value="ANL_N_sf"/>
</dbReference>
<dbReference type="AlphaFoldDB" id="A0A172WVL1"/>
<dbReference type="EMBL" id="CP015641">
    <property type="protein sequence ID" value="ANF27289.1"/>
    <property type="molecule type" value="Genomic_DNA"/>
</dbReference>
<dbReference type="Pfam" id="PF13193">
    <property type="entry name" value="AMP-binding_C"/>
    <property type="match status" value="1"/>
</dbReference>
<feature type="domain" description="AMP-dependent synthetase/ligase" evidence="1">
    <location>
        <begin position="10"/>
        <end position="344"/>
    </location>
</feature>
<dbReference type="Gene3D" id="3.30.300.30">
    <property type="match status" value="1"/>
</dbReference>
<protein>
    <submittedName>
        <fullName evidence="3">Peptide synthetase</fullName>
    </submittedName>
</protein>
<dbReference type="InterPro" id="IPR000873">
    <property type="entry name" value="AMP-dep_synth/lig_dom"/>
</dbReference>
<dbReference type="GO" id="GO:0043041">
    <property type="term" value="P:amino acid activation for nonribosomal peptide biosynthetic process"/>
    <property type="evidence" value="ECO:0007669"/>
    <property type="project" value="TreeGrafter"/>
</dbReference>
<dbReference type="PROSITE" id="PS00455">
    <property type="entry name" value="AMP_BINDING"/>
    <property type="match status" value="1"/>
</dbReference>
<evidence type="ECO:0000313" key="3">
    <source>
        <dbReference type="EMBL" id="ANF27289.1"/>
    </source>
</evidence>
<dbReference type="Pfam" id="PF00501">
    <property type="entry name" value="AMP-binding"/>
    <property type="match status" value="1"/>
</dbReference>
<dbReference type="InterPro" id="IPR010071">
    <property type="entry name" value="AA_adenyl_dom"/>
</dbReference>
<reference evidence="3 4" key="1">
    <citation type="submission" date="2016-05" db="EMBL/GenBank/DDBJ databases">
        <title>Genome sequence of Pseudomonas stutzeri 273 and identification of the exopolysaccharide biosynthesis locus.</title>
        <authorList>
            <person name="Wu S."/>
            <person name="Sun C."/>
        </authorList>
    </citation>
    <scope>NUCLEOTIDE SEQUENCE [LARGE SCALE GENOMIC DNA]</scope>
    <source>
        <strain evidence="3 4">273</strain>
    </source>
</reference>
<gene>
    <name evidence="3" type="ORF">PS273GM_20210</name>
</gene>
<sequence length="482" mass="52893">MTSLNLQLAHVFARHAERPALGCLGASFSYAELQARVAAIVLQLRADGLTAGDRVGLHLSRGPDLIAALLACLQEGLCFVPLEPEFPLDRLQGIADDACLHRIIQDEQPSRSLAPSLRLRPGLAVMPESLVLDDQLPAYMMFTSGSTGKPKGVVIGRAALSNFLDAATRRVGIGPETRWLFTTTPAFDISLLEMLGPLWVGGYVEVVCAPAQKDPVALLQLLDSRPDLNTLQATPAFWRMLLKAGWQGREGLTALCGGEALDATLAARLSESVGQLWNCYGPTEATVWSMMAQVEQPLADHGVRLKRSLDGYRHWVLDENGNDIGPGGEGELCIEGVSLAQGYWQRSDLSEQAFISWQGRRLYRTGDRVRRIGDDEFQYLGRRDDQIKLRGFRIELGEIEANLRRIEGVQDAAVRLLGKGDEACLVGYVETRGEGAPGRVQIRRALHLSLPHYMVPSRIVLLDSLPKTPSGKIDRKRLPEPV</sequence>
<dbReference type="Proteomes" id="UP000077787">
    <property type="component" value="Chromosome"/>
</dbReference>
<dbReference type="InterPro" id="IPR020845">
    <property type="entry name" value="AMP-binding_CS"/>
</dbReference>
<dbReference type="PANTHER" id="PTHR45527:SF1">
    <property type="entry name" value="FATTY ACID SYNTHASE"/>
    <property type="match status" value="1"/>
</dbReference>
<feature type="domain" description="AMP-binding enzyme C-terminal" evidence="2">
    <location>
        <begin position="398"/>
        <end position="472"/>
    </location>
</feature>
<dbReference type="PANTHER" id="PTHR45527">
    <property type="entry name" value="NONRIBOSOMAL PEPTIDE SYNTHETASE"/>
    <property type="match status" value="1"/>
</dbReference>
<evidence type="ECO:0000259" key="1">
    <source>
        <dbReference type="Pfam" id="PF00501"/>
    </source>
</evidence>
<proteinExistence type="predicted"/>